<evidence type="ECO:0000313" key="7">
    <source>
        <dbReference type="Proteomes" id="UP000243887"/>
    </source>
</evidence>
<accession>A0A1I3QU94</accession>
<dbReference type="InterPro" id="IPR000432">
    <property type="entry name" value="DNA_mismatch_repair_MutS_C"/>
</dbReference>
<evidence type="ECO:0000256" key="4">
    <source>
        <dbReference type="SAM" id="Phobius"/>
    </source>
</evidence>
<name>A0A1I3QU94_9FLAO</name>
<dbReference type="InterPro" id="IPR036187">
    <property type="entry name" value="DNA_mismatch_repair_MutS_sf"/>
</dbReference>
<sequence length="591" mass="68483">MSIYKKRTKQFNESYLSIKKRHKVLGILRVLAFCGIIYSFYLFMRQENYYLLLITGGILIFFLVLLRLHVSMTWKLEYQRALKDINKDEEEFLEDDVREFDGGKEFEVQNHPYSFDLDVFGERSLFQYLNRTASYNGAKKLADLLNEQLLPNEIIENQEAVKELSQKLDWRHKILAYNKMSKIDRSTFDYLKKWSESDVKLVSKKSMYAAYILPGLLLLSVVLYFIESHLIWGYLVSLFFSLNLVLSIMKVKQIQQELSGADKIHETVENYASIFKKIEKESFQSKKMIELVDVLQNKDFRSSKEFKVLSSHFEKLNTVANIFVNVVFNGFWQFHVHSLNSLLIWKKKNAKYVMLSVEVVAEIEALNSLANFSYNNRKYTFPNLSVKQEMSFKDLGHPLINTTKRVCNDIDFRDQRFVILTGSNMSGKSTFLRTVGINLVLANIGAPICATGATFISLPLFVSMRLTDSLEDSESYFYAEVKRLKEIVESVAIQPCFVLLDEILRGTNSDDKQSGTIGVIKKLIHQKTYGLIATHDLEVCEVANDYPDIVVNKCFEVAFVEDELVFDYKIQDGICKNKNATFIMKKMQIID</sequence>
<evidence type="ECO:0000256" key="1">
    <source>
        <dbReference type="ARBA" id="ARBA00022741"/>
    </source>
</evidence>
<dbReference type="GO" id="GO:0140664">
    <property type="term" value="F:ATP-dependent DNA damage sensor activity"/>
    <property type="evidence" value="ECO:0007669"/>
    <property type="project" value="InterPro"/>
</dbReference>
<feature type="domain" description="DNA mismatch repair proteins mutS family" evidence="5">
    <location>
        <begin position="415"/>
        <end position="591"/>
    </location>
</feature>
<dbReference type="OrthoDB" id="9802448at2"/>
<dbReference type="GO" id="GO:0006298">
    <property type="term" value="P:mismatch repair"/>
    <property type="evidence" value="ECO:0007669"/>
    <property type="project" value="InterPro"/>
</dbReference>
<dbReference type="InterPro" id="IPR027417">
    <property type="entry name" value="P-loop_NTPase"/>
</dbReference>
<evidence type="ECO:0000256" key="3">
    <source>
        <dbReference type="ARBA" id="ARBA00023125"/>
    </source>
</evidence>
<dbReference type="AlphaFoldDB" id="A0A1I3QU94"/>
<feature type="transmembrane region" description="Helical" evidence="4">
    <location>
        <begin position="24"/>
        <end position="43"/>
    </location>
</feature>
<protein>
    <submittedName>
        <fullName evidence="6">MutS domain V</fullName>
    </submittedName>
</protein>
<dbReference type="InterPro" id="IPR045076">
    <property type="entry name" value="MutS"/>
</dbReference>
<keyword evidence="2" id="KW-0067">ATP-binding</keyword>
<keyword evidence="4" id="KW-0472">Membrane</keyword>
<feature type="transmembrane region" description="Helical" evidence="4">
    <location>
        <begin position="208"/>
        <end position="226"/>
    </location>
</feature>
<gene>
    <name evidence="6" type="ORF">SAMN04487893_106122</name>
</gene>
<feature type="transmembrane region" description="Helical" evidence="4">
    <location>
        <begin position="435"/>
        <end position="462"/>
    </location>
</feature>
<feature type="transmembrane region" description="Helical" evidence="4">
    <location>
        <begin position="232"/>
        <end position="249"/>
    </location>
</feature>
<dbReference type="SUPFAM" id="SSF48334">
    <property type="entry name" value="DNA repair protein MutS, domain III"/>
    <property type="match status" value="1"/>
</dbReference>
<dbReference type="GO" id="GO:0030983">
    <property type="term" value="F:mismatched DNA binding"/>
    <property type="evidence" value="ECO:0007669"/>
    <property type="project" value="InterPro"/>
</dbReference>
<dbReference type="SMART" id="SM00534">
    <property type="entry name" value="MUTSac"/>
    <property type="match status" value="1"/>
</dbReference>
<evidence type="ECO:0000259" key="5">
    <source>
        <dbReference type="SMART" id="SM00534"/>
    </source>
</evidence>
<dbReference type="PANTHER" id="PTHR11361:SF99">
    <property type="entry name" value="DNA MISMATCH REPAIR PROTEIN"/>
    <property type="match status" value="1"/>
</dbReference>
<evidence type="ECO:0000256" key="2">
    <source>
        <dbReference type="ARBA" id="ARBA00022840"/>
    </source>
</evidence>
<keyword evidence="7" id="KW-1185">Reference proteome</keyword>
<dbReference type="GO" id="GO:0005524">
    <property type="term" value="F:ATP binding"/>
    <property type="evidence" value="ECO:0007669"/>
    <property type="project" value="UniProtKB-KW"/>
</dbReference>
<organism evidence="6 7">
    <name type="scientific">Myroides guanonis</name>
    <dbReference type="NCBI Taxonomy" id="1150112"/>
    <lineage>
        <taxon>Bacteria</taxon>
        <taxon>Pseudomonadati</taxon>
        <taxon>Bacteroidota</taxon>
        <taxon>Flavobacteriia</taxon>
        <taxon>Flavobacteriales</taxon>
        <taxon>Flavobacteriaceae</taxon>
        <taxon>Myroides</taxon>
    </lineage>
</organism>
<evidence type="ECO:0000313" key="6">
    <source>
        <dbReference type="EMBL" id="SFJ37300.1"/>
    </source>
</evidence>
<feature type="transmembrane region" description="Helical" evidence="4">
    <location>
        <begin position="49"/>
        <end position="70"/>
    </location>
</feature>
<keyword evidence="1" id="KW-0547">Nucleotide-binding</keyword>
<dbReference type="Pfam" id="PF00488">
    <property type="entry name" value="MutS_V"/>
    <property type="match status" value="1"/>
</dbReference>
<proteinExistence type="predicted"/>
<keyword evidence="4" id="KW-1133">Transmembrane helix</keyword>
<keyword evidence="4" id="KW-0812">Transmembrane</keyword>
<dbReference type="Gene3D" id="3.40.50.300">
    <property type="entry name" value="P-loop containing nucleotide triphosphate hydrolases"/>
    <property type="match status" value="1"/>
</dbReference>
<dbReference type="GO" id="GO:0005829">
    <property type="term" value="C:cytosol"/>
    <property type="evidence" value="ECO:0007669"/>
    <property type="project" value="TreeGrafter"/>
</dbReference>
<dbReference type="PANTHER" id="PTHR11361">
    <property type="entry name" value="DNA MISMATCH REPAIR PROTEIN MUTS FAMILY MEMBER"/>
    <property type="match status" value="1"/>
</dbReference>
<dbReference type="SUPFAM" id="SSF52540">
    <property type="entry name" value="P-loop containing nucleoside triphosphate hydrolases"/>
    <property type="match status" value="1"/>
</dbReference>
<keyword evidence="3" id="KW-0238">DNA-binding</keyword>
<dbReference type="Proteomes" id="UP000243887">
    <property type="component" value="Unassembled WGS sequence"/>
</dbReference>
<dbReference type="STRING" id="1150112.SAMN04487893_106122"/>
<reference evidence="7" key="1">
    <citation type="submission" date="2016-10" db="EMBL/GenBank/DDBJ databases">
        <authorList>
            <person name="Varghese N."/>
            <person name="Submissions S."/>
        </authorList>
    </citation>
    <scope>NUCLEOTIDE SEQUENCE [LARGE SCALE GENOMIC DNA]</scope>
    <source>
        <strain evidence="7">DSM 26542</strain>
    </source>
</reference>
<dbReference type="RefSeq" id="WP_090678754.1">
    <property type="nucleotide sequence ID" value="NZ_FORU01000006.1"/>
</dbReference>
<dbReference type="EMBL" id="FORU01000006">
    <property type="protein sequence ID" value="SFJ37300.1"/>
    <property type="molecule type" value="Genomic_DNA"/>
</dbReference>